<proteinExistence type="predicted"/>
<feature type="compositionally biased region" description="Polar residues" evidence="1">
    <location>
        <begin position="12"/>
        <end position="23"/>
    </location>
</feature>
<dbReference type="RefSeq" id="XP_045964484.1">
    <property type="nucleotide sequence ID" value="XM_046101470.1"/>
</dbReference>
<comment type="caution">
    <text evidence="2">The sequence shown here is derived from an EMBL/GenBank/DDBJ whole genome shotgun (WGS) entry which is preliminary data.</text>
</comment>
<accession>A0A9P8UY69</accession>
<evidence type="ECO:0000256" key="1">
    <source>
        <dbReference type="SAM" id="MobiDB-lite"/>
    </source>
</evidence>
<dbReference type="GeneID" id="70130362"/>
<dbReference type="Proteomes" id="UP000758603">
    <property type="component" value="Unassembled WGS sequence"/>
</dbReference>
<organism evidence="2 3">
    <name type="scientific">Truncatella angustata</name>
    <dbReference type="NCBI Taxonomy" id="152316"/>
    <lineage>
        <taxon>Eukaryota</taxon>
        <taxon>Fungi</taxon>
        <taxon>Dikarya</taxon>
        <taxon>Ascomycota</taxon>
        <taxon>Pezizomycotina</taxon>
        <taxon>Sordariomycetes</taxon>
        <taxon>Xylariomycetidae</taxon>
        <taxon>Amphisphaeriales</taxon>
        <taxon>Sporocadaceae</taxon>
        <taxon>Truncatella</taxon>
    </lineage>
</organism>
<dbReference type="AlphaFoldDB" id="A0A9P8UY69"/>
<dbReference type="OrthoDB" id="4777020at2759"/>
<keyword evidence="3" id="KW-1185">Reference proteome</keyword>
<gene>
    <name evidence="2" type="ORF">BKA67DRAFT_547711</name>
</gene>
<reference evidence="2" key="1">
    <citation type="journal article" date="2021" name="Nat. Commun.">
        <title>Genetic determinants of endophytism in the Arabidopsis root mycobiome.</title>
        <authorList>
            <person name="Mesny F."/>
            <person name="Miyauchi S."/>
            <person name="Thiergart T."/>
            <person name="Pickel B."/>
            <person name="Atanasova L."/>
            <person name="Karlsson M."/>
            <person name="Huettel B."/>
            <person name="Barry K.W."/>
            <person name="Haridas S."/>
            <person name="Chen C."/>
            <person name="Bauer D."/>
            <person name="Andreopoulos W."/>
            <person name="Pangilinan J."/>
            <person name="LaButti K."/>
            <person name="Riley R."/>
            <person name="Lipzen A."/>
            <person name="Clum A."/>
            <person name="Drula E."/>
            <person name="Henrissat B."/>
            <person name="Kohler A."/>
            <person name="Grigoriev I.V."/>
            <person name="Martin F.M."/>
            <person name="Hacquard S."/>
        </authorList>
    </citation>
    <scope>NUCLEOTIDE SEQUENCE</scope>
    <source>
        <strain evidence="2">MPI-SDFR-AT-0073</strain>
    </source>
</reference>
<evidence type="ECO:0000313" key="3">
    <source>
        <dbReference type="Proteomes" id="UP000758603"/>
    </source>
</evidence>
<protein>
    <submittedName>
        <fullName evidence="2">Uncharacterized protein</fullName>
    </submittedName>
</protein>
<dbReference type="EMBL" id="JAGPXC010000001">
    <property type="protein sequence ID" value="KAH6660353.1"/>
    <property type="molecule type" value="Genomic_DNA"/>
</dbReference>
<sequence length="145" mass="15967">MAPTRKKAPTPEGNTDSDSGAHQSSLMPAALQQIVTNIEKIRAKRSKVRKAIETDFAHSVAEMKARITKHYDTEKIKRSEIMNKQLDRLAKAIEKKAACEDAIINMIGSLSEEGANLAALMNSVHAGRQNAINVALNAHQPEKRR</sequence>
<feature type="region of interest" description="Disordered" evidence="1">
    <location>
        <begin position="1"/>
        <end position="23"/>
    </location>
</feature>
<evidence type="ECO:0000313" key="2">
    <source>
        <dbReference type="EMBL" id="KAH6660353.1"/>
    </source>
</evidence>
<name>A0A9P8UY69_9PEZI</name>